<dbReference type="Gene3D" id="3.20.20.80">
    <property type="entry name" value="Glycosidases"/>
    <property type="match status" value="1"/>
</dbReference>
<dbReference type="InterPro" id="IPR017853">
    <property type="entry name" value="GH"/>
</dbReference>
<dbReference type="SUPFAM" id="SSF51445">
    <property type="entry name" value="(Trans)glycosidases"/>
    <property type="match status" value="1"/>
</dbReference>
<dbReference type="Gene3D" id="2.60.40.1180">
    <property type="entry name" value="Golgi alpha-mannosidase II"/>
    <property type="match status" value="1"/>
</dbReference>
<dbReference type="AlphaFoldDB" id="A0A938X846"/>
<name>A0A938X846_9FIRM</name>
<dbReference type="EMBL" id="JACJKY010000035">
    <property type="protein sequence ID" value="MBM6921961.1"/>
    <property type="molecule type" value="Genomic_DNA"/>
</dbReference>
<protein>
    <submittedName>
        <fullName evidence="1">Uncharacterized protein</fullName>
    </submittedName>
</protein>
<reference evidence="1" key="2">
    <citation type="journal article" date="2021" name="Sci. Rep.">
        <title>The distribution of antibiotic resistance genes in chicken gut microbiota commensals.</title>
        <authorList>
            <person name="Juricova H."/>
            <person name="Matiasovicova J."/>
            <person name="Kubasova T."/>
            <person name="Cejkova D."/>
            <person name="Rychlik I."/>
        </authorList>
    </citation>
    <scope>NUCLEOTIDE SEQUENCE</scope>
    <source>
        <strain evidence="1">An559</strain>
    </source>
</reference>
<accession>A0A938X846</accession>
<evidence type="ECO:0000313" key="2">
    <source>
        <dbReference type="Proteomes" id="UP000774750"/>
    </source>
</evidence>
<proteinExistence type="predicted"/>
<keyword evidence="2" id="KW-1185">Reference proteome</keyword>
<dbReference type="RefSeq" id="WP_204448355.1">
    <property type="nucleotide sequence ID" value="NZ_JACJKY010000035.1"/>
</dbReference>
<dbReference type="InterPro" id="IPR013783">
    <property type="entry name" value="Ig-like_fold"/>
</dbReference>
<evidence type="ECO:0000313" key="1">
    <source>
        <dbReference type="EMBL" id="MBM6921961.1"/>
    </source>
</evidence>
<comment type="caution">
    <text evidence="1">The sequence shown here is derived from an EMBL/GenBank/DDBJ whole genome shotgun (WGS) entry which is preliminary data.</text>
</comment>
<reference evidence="1" key="1">
    <citation type="submission" date="2020-08" db="EMBL/GenBank/DDBJ databases">
        <authorList>
            <person name="Cejkova D."/>
            <person name="Kubasova T."/>
            <person name="Jahodarova E."/>
            <person name="Rychlik I."/>
        </authorList>
    </citation>
    <scope>NUCLEOTIDE SEQUENCE</scope>
    <source>
        <strain evidence="1">An559</strain>
    </source>
</reference>
<sequence length="513" mass="58510">MSKITLKKEEIMARFGGMGFHNTEANLYRQMSEHQFNEVVAKVYRELSPGFSRMWGGFPTWTKEEMDDFAEYCEKMQCKTGATIYLTGHCVRYHSEEELCEYAKNVADRLSYLIHEKGLSNLQIYCMSNELSLDDWGDLNFEMATFKNYHTHLYNEFRSRNLPVKLLATDASPCERWETIEWAIANGMVPISGVFGGHHYVNDFEPEDLEFYKVFKRHCQDVVNQLKPYERRFILGEFGLAQAFKQGKQNINGVKMDVCDAFYNGKEAYSALQVCEMALAAMNAGVYAMALWTFTDLPNPEGMSYRLNKWGLTRWDGEDYSPRDWLYAYGLLVKYLKKNGKPFTVDTDDFLLRCGGVVNDNGSFSAAIVNRHEEQTDITVTLEGLCPHQAARVYIYDSANVPRNAFGDLQAPSFMAEAVDDAFTLTIPANSIVVLTTDYVDRTPAPVLNVRKEDGVLLWDASEEAVYYRVYRGETPDFAADITNQIASTIDTKLSVLEDGYYQVKAVDCYGNC</sequence>
<gene>
    <name evidence="1" type="ORF">H6A12_12510</name>
</gene>
<dbReference type="Gene3D" id="2.60.40.10">
    <property type="entry name" value="Immunoglobulins"/>
    <property type="match status" value="1"/>
</dbReference>
<dbReference type="Proteomes" id="UP000774750">
    <property type="component" value="Unassembled WGS sequence"/>
</dbReference>
<dbReference type="InterPro" id="IPR013780">
    <property type="entry name" value="Glyco_hydro_b"/>
</dbReference>
<organism evidence="1 2">
    <name type="scientific">Merdimmobilis hominis</name>
    <dbReference type="NCBI Taxonomy" id="2897707"/>
    <lineage>
        <taxon>Bacteria</taxon>
        <taxon>Bacillati</taxon>
        <taxon>Bacillota</taxon>
        <taxon>Clostridia</taxon>
        <taxon>Eubacteriales</taxon>
        <taxon>Oscillospiraceae</taxon>
        <taxon>Merdimmobilis</taxon>
    </lineage>
</organism>